<organism evidence="4 5">
    <name type="scientific">Araneus ventricosus</name>
    <name type="common">Orbweaver spider</name>
    <name type="synonym">Epeira ventricosa</name>
    <dbReference type="NCBI Taxonomy" id="182803"/>
    <lineage>
        <taxon>Eukaryota</taxon>
        <taxon>Metazoa</taxon>
        <taxon>Ecdysozoa</taxon>
        <taxon>Arthropoda</taxon>
        <taxon>Chelicerata</taxon>
        <taxon>Arachnida</taxon>
        <taxon>Araneae</taxon>
        <taxon>Araneomorphae</taxon>
        <taxon>Entelegynae</taxon>
        <taxon>Araneoidea</taxon>
        <taxon>Araneidae</taxon>
        <taxon>Araneus</taxon>
    </lineage>
</organism>
<dbReference type="EC" id="3.6.1.-" evidence="2"/>
<keyword evidence="5" id="KW-1185">Reference proteome</keyword>
<dbReference type="Proteomes" id="UP000499080">
    <property type="component" value="Unassembled WGS sequence"/>
</dbReference>
<dbReference type="OrthoDB" id="10020793at2759"/>
<dbReference type="PANTHER" id="PTHR12395:SF9">
    <property type="entry name" value="DECAPPING AND EXORIBONUCLEASE PROTEIN"/>
    <property type="match status" value="1"/>
</dbReference>
<comment type="cofactor">
    <cofactor evidence="2">
        <name>a divalent metal cation</name>
        <dbReference type="ChEBI" id="CHEBI:60240"/>
    </cofactor>
</comment>
<evidence type="ECO:0000313" key="4">
    <source>
        <dbReference type="EMBL" id="GBL94471.1"/>
    </source>
</evidence>
<dbReference type="GO" id="GO:0005829">
    <property type="term" value="C:cytosol"/>
    <property type="evidence" value="ECO:0007669"/>
    <property type="project" value="TreeGrafter"/>
</dbReference>
<evidence type="ECO:0000313" key="5">
    <source>
        <dbReference type="Proteomes" id="UP000499080"/>
    </source>
</evidence>
<reference evidence="4 5" key="1">
    <citation type="journal article" date="2019" name="Sci. Rep.">
        <title>Orb-weaving spider Araneus ventricosus genome elucidates the spidroin gene catalogue.</title>
        <authorList>
            <person name="Kono N."/>
            <person name="Nakamura H."/>
            <person name="Ohtoshi R."/>
            <person name="Moran D.A.P."/>
            <person name="Shinohara A."/>
            <person name="Yoshida Y."/>
            <person name="Fujiwara M."/>
            <person name="Mori M."/>
            <person name="Tomita M."/>
            <person name="Arakawa K."/>
        </authorList>
    </citation>
    <scope>NUCLEOTIDE SEQUENCE [LARGE SCALE GENOMIC DNA]</scope>
</reference>
<dbReference type="EMBL" id="BGPR01000103">
    <property type="protein sequence ID" value="GBL94471.1"/>
    <property type="molecule type" value="Genomic_DNA"/>
</dbReference>
<keyword evidence="2" id="KW-0547">Nucleotide-binding</keyword>
<dbReference type="GO" id="GO:0005634">
    <property type="term" value="C:nucleus"/>
    <property type="evidence" value="ECO:0007669"/>
    <property type="project" value="UniProtKB-SubCell"/>
</dbReference>
<proteinExistence type="inferred from homology"/>
<dbReference type="GO" id="GO:0110155">
    <property type="term" value="P:NAD-cap decapping"/>
    <property type="evidence" value="ECO:0007669"/>
    <property type="project" value="TreeGrafter"/>
</dbReference>
<keyword evidence="2" id="KW-0378">Hydrolase</keyword>
<gene>
    <name evidence="4" type="primary">dxo_0</name>
    <name evidence="4" type="ORF">AVEN_235581_1</name>
</gene>
<evidence type="ECO:0000256" key="2">
    <source>
        <dbReference type="RuleBase" id="RU367113"/>
    </source>
</evidence>
<dbReference type="InterPro" id="IPR039039">
    <property type="entry name" value="RAI1-like_fam"/>
</dbReference>
<feature type="domain" description="RAI1-like" evidence="3">
    <location>
        <begin position="19"/>
        <end position="358"/>
    </location>
</feature>
<evidence type="ECO:0000256" key="1">
    <source>
        <dbReference type="ARBA" id="ARBA00006562"/>
    </source>
</evidence>
<dbReference type="GO" id="GO:0000166">
    <property type="term" value="F:nucleotide binding"/>
    <property type="evidence" value="ECO:0007669"/>
    <property type="project" value="UniProtKB-KW"/>
</dbReference>
<evidence type="ECO:0000259" key="3">
    <source>
        <dbReference type="Pfam" id="PF08652"/>
    </source>
</evidence>
<keyword evidence="2" id="KW-0694">RNA-binding</keyword>
<keyword evidence="2" id="KW-0539">Nucleus</keyword>
<dbReference type="GO" id="GO:0034353">
    <property type="term" value="F:mRNA 5'-diphosphatase activity"/>
    <property type="evidence" value="ECO:0007669"/>
    <property type="project" value="TreeGrafter"/>
</dbReference>
<keyword evidence="2" id="KW-0540">Nuclease</keyword>
<dbReference type="GO" id="GO:0000956">
    <property type="term" value="P:nuclear-transcribed mRNA catabolic process"/>
    <property type="evidence" value="ECO:0007669"/>
    <property type="project" value="TreeGrafter"/>
</dbReference>
<dbReference type="AlphaFoldDB" id="A0A4Y2BQI6"/>
<accession>A0A4Y2BQI6</accession>
<sequence>MNLHVKRAEYYDGRFPPFRKPSEIGFFSLDGEREYHDDNRQLKYISLPRNLKNVYMDLNIGYENAVRKDFGKKEKIDTILTWILYHQEEVKKYFYEPNSNKPKIDFVCFRGLLTAVSATIYENKEDWLICATKFRSVIYLCAFDTEQNVRRRETATERDKLMSSWGYKFEQYLSADSPSSKPNPSIPVNEKEEYCIVLKGRLNNHTLLYSAEVDGKDTSNNIHADRDPQSTQCYTELKTSRIITAQRQHINFCRYKLLKWWLQSFLVGIPKIICGFRDDQGIVRNLEVFPVAEIPKMAQNQWTPASTLNFCSNFMDYVKMCVKKDDPSVVYKFYWKPGSPVTCEELTSTEYQVLPDWYTSNLRI</sequence>
<dbReference type="GO" id="GO:0004518">
    <property type="term" value="F:nuclease activity"/>
    <property type="evidence" value="ECO:0007669"/>
    <property type="project" value="UniProtKB-KW"/>
</dbReference>
<name>A0A4Y2BQI6_ARAVE</name>
<dbReference type="GO" id="GO:0046872">
    <property type="term" value="F:metal ion binding"/>
    <property type="evidence" value="ECO:0007669"/>
    <property type="project" value="UniProtKB-KW"/>
</dbReference>
<keyword evidence="2" id="KW-0479">Metal-binding</keyword>
<comment type="similarity">
    <text evidence="1 2">Belongs to the DXO/Dom3Z family.</text>
</comment>
<dbReference type="PANTHER" id="PTHR12395">
    <property type="entry name" value="DOM-3 RELATED"/>
    <property type="match status" value="1"/>
</dbReference>
<protein>
    <recommendedName>
        <fullName evidence="2">Decapping nuclease</fullName>
        <ecNumber evidence="2">3.6.1.-</ecNumber>
    </recommendedName>
</protein>
<comment type="caution">
    <text evidence="4">The sequence shown here is derived from an EMBL/GenBank/DDBJ whole genome shotgun (WGS) entry which is preliminary data.</text>
</comment>
<dbReference type="GO" id="GO:0003723">
    <property type="term" value="F:RNA binding"/>
    <property type="evidence" value="ECO:0007669"/>
    <property type="project" value="UniProtKB-KW"/>
</dbReference>
<dbReference type="InterPro" id="IPR013961">
    <property type="entry name" value="RAI1"/>
</dbReference>
<dbReference type="Pfam" id="PF08652">
    <property type="entry name" value="RAI1"/>
    <property type="match status" value="1"/>
</dbReference>
<comment type="subcellular location">
    <subcellularLocation>
        <location evidence="2">Nucleus</location>
    </subcellularLocation>
</comment>
<comment type="function">
    <text evidence="2">Decapping enzyme for NAD-capped RNAs: specifically hydrolyzes the nicotinamide adenine dinucleotide (NAD) cap from a subset of RNAs by removing the entire NAD moiety from the 5'-end of an NAD-capped RNA.</text>
</comment>